<dbReference type="Pfam" id="PF09650">
    <property type="entry name" value="PHA_gran_rgn"/>
    <property type="match status" value="1"/>
</dbReference>
<organism evidence="1 2">
    <name type="scientific">Croceibacterium soli</name>
    <dbReference type="NCBI Taxonomy" id="1739690"/>
    <lineage>
        <taxon>Bacteria</taxon>
        <taxon>Pseudomonadati</taxon>
        <taxon>Pseudomonadota</taxon>
        <taxon>Alphaproteobacteria</taxon>
        <taxon>Sphingomonadales</taxon>
        <taxon>Erythrobacteraceae</taxon>
        <taxon>Croceibacterium</taxon>
    </lineage>
</organism>
<reference evidence="1 2" key="1">
    <citation type="submission" date="2019-12" db="EMBL/GenBank/DDBJ databases">
        <title>Genomic-based taxomic classification of the family Erythrobacteraceae.</title>
        <authorList>
            <person name="Xu L."/>
        </authorList>
    </citation>
    <scope>NUCLEOTIDE SEQUENCE [LARGE SCALE GENOMIC DNA]</scope>
    <source>
        <strain evidence="1 2">MCCC 1K02066</strain>
    </source>
</reference>
<dbReference type="EMBL" id="WTYK01000006">
    <property type="protein sequence ID" value="MXP42196.1"/>
    <property type="molecule type" value="Genomic_DNA"/>
</dbReference>
<dbReference type="InterPro" id="IPR013433">
    <property type="entry name" value="PHA_gran_rgn"/>
</dbReference>
<dbReference type="OrthoDB" id="8853368at2"/>
<dbReference type="RefSeq" id="WP_160747054.1">
    <property type="nucleotide sequence ID" value="NZ_WTYK01000006.1"/>
</dbReference>
<name>A0A6I4UUI9_9SPHN</name>
<evidence type="ECO:0008006" key="3">
    <source>
        <dbReference type="Google" id="ProtNLM"/>
    </source>
</evidence>
<dbReference type="Proteomes" id="UP000469159">
    <property type="component" value="Unassembled WGS sequence"/>
</dbReference>
<accession>A0A6I4UUI9</accession>
<evidence type="ECO:0000313" key="1">
    <source>
        <dbReference type="EMBL" id="MXP42196.1"/>
    </source>
</evidence>
<keyword evidence="2" id="KW-1185">Reference proteome</keyword>
<sequence length="103" mass="11479">MRVAIPHDLDRETVRQRLRSRSHEIADHIPGGMAQVETAWRSEDVMTMSVRTLGQELRGDIEIEEGQLVFNMILPPALGFLQPVLESAIRQQGQKLIAPPGAA</sequence>
<protein>
    <recommendedName>
        <fullName evidence="3">Polyhydroxyalkanoic acid system protein</fullName>
    </recommendedName>
</protein>
<proteinExistence type="predicted"/>
<comment type="caution">
    <text evidence="1">The sequence shown here is derived from an EMBL/GenBank/DDBJ whole genome shotgun (WGS) entry which is preliminary data.</text>
</comment>
<dbReference type="AlphaFoldDB" id="A0A6I4UUI9"/>
<gene>
    <name evidence="1" type="ORF">GRI75_11150</name>
</gene>
<evidence type="ECO:0000313" key="2">
    <source>
        <dbReference type="Proteomes" id="UP000469159"/>
    </source>
</evidence>